<evidence type="ECO:0000313" key="1">
    <source>
        <dbReference type="EMBL" id="KKL71463.1"/>
    </source>
</evidence>
<reference evidence="1" key="1">
    <citation type="journal article" date="2015" name="Nature">
        <title>Complex archaea that bridge the gap between prokaryotes and eukaryotes.</title>
        <authorList>
            <person name="Spang A."/>
            <person name="Saw J.H."/>
            <person name="Jorgensen S.L."/>
            <person name="Zaremba-Niedzwiedzka K."/>
            <person name="Martijn J."/>
            <person name="Lind A.E."/>
            <person name="van Eijk R."/>
            <person name="Schleper C."/>
            <person name="Guy L."/>
            <person name="Ettema T.J."/>
        </authorList>
    </citation>
    <scope>NUCLEOTIDE SEQUENCE</scope>
</reference>
<feature type="non-terminal residue" evidence="1">
    <location>
        <position position="66"/>
    </location>
</feature>
<name>A0A0F9EBM7_9ZZZZ</name>
<accession>A0A0F9EBM7</accession>
<comment type="caution">
    <text evidence="1">The sequence shown here is derived from an EMBL/GenBank/DDBJ whole genome shotgun (WGS) entry which is preliminary data.</text>
</comment>
<dbReference type="AlphaFoldDB" id="A0A0F9EBM7"/>
<sequence>MSVRNTCDNCLWNKQSELLHCMAVRNQGDRTCSRFATLNEVDQYKCGNCDRDKDPGKCWWCEQVDA</sequence>
<proteinExistence type="predicted"/>
<gene>
    <name evidence="1" type="ORF">LCGC14_2094610</name>
</gene>
<organism evidence="1">
    <name type="scientific">marine sediment metagenome</name>
    <dbReference type="NCBI Taxonomy" id="412755"/>
    <lineage>
        <taxon>unclassified sequences</taxon>
        <taxon>metagenomes</taxon>
        <taxon>ecological metagenomes</taxon>
    </lineage>
</organism>
<dbReference type="EMBL" id="LAZR01025585">
    <property type="protein sequence ID" value="KKL71463.1"/>
    <property type="molecule type" value="Genomic_DNA"/>
</dbReference>
<protein>
    <submittedName>
        <fullName evidence="1">Uncharacterized protein</fullName>
    </submittedName>
</protein>